<dbReference type="Proteomes" id="UP000243342">
    <property type="component" value="Unassembled WGS sequence"/>
</dbReference>
<dbReference type="AlphaFoldDB" id="A0A1J7BBK7"/>
<keyword evidence="3" id="KW-1185">Reference proteome</keyword>
<keyword evidence="1" id="KW-1133">Transmembrane helix</keyword>
<dbReference type="OrthoDB" id="4249403at2"/>
<dbReference type="STRING" id="1428644.BIV57_18680"/>
<accession>A0A1J7BBK7</accession>
<keyword evidence="1" id="KW-0472">Membrane</keyword>
<comment type="caution">
    <text evidence="2">The sequence shown here is derived from an EMBL/GenBank/DDBJ whole genome shotgun (WGS) entry which is preliminary data.</text>
</comment>
<proteinExistence type="predicted"/>
<organism evidence="2 3">
    <name type="scientific">Mangrovactinospora gilvigrisea</name>
    <dbReference type="NCBI Taxonomy" id="1428644"/>
    <lineage>
        <taxon>Bacteria</taxon>
        <taxon>Bacillati</taxon>
        <taxon>Actinomycetota</taxon>
        <taxon>Actinomycetes</taxon>
        <taxon>Kitasatosporales</taxon>
        <taxon>Streptomycetaceae</taxon>
        <taxon>Mangrovactinospora</taxon>
    </lineage>
</organism>
<protein>
    <submittedName>
        <fullName evidence="2">Uncharacterized protein</fullName>
    </submittedName>
</protein>
<reference evidence="2 3" key="1">
    <citation type="submission" date="2016-10" db="EMBL/GenBank/DDBJ databases">
        <title>Genome sequence of Streptomyces gilvigriseus MUSC 26.</title>
        <authorList>
            <person name="Lee L.-H."/>
            <person name="Ser H.-L."/>
        </authorList>
    </citation>
    <scope>NUCLEOTIDE SEQUENCE [LARGE SCALE GENOMIC DNA]</scope>
    <source>
        <strain evidence="2 3">MUSC 26</strain>
    </source>
</reference>
<feature type="transmembrane region" description="Helical" evidence="1">
    <location>
        <begin position="6"/>
        <end position="33"/>
    </location>
</feature>
<name>A0A1J7BBK7_9ACTN</name>
<dbReference type="EMBL" id="MLCF01000120">
    <property type="protein sequence ID" value="OIV36014.1"/>
    <property type="molecule type" value="Genomic_DNA"/>
</dbReference>
<evidence type="ECO:0000313" key="3">
    <source>
        <dbReference type="Proteomes" id="UP000243342"/>
    </source>
</evidence>
<evidence type="ECO:0000256" key="1">
    <source>
        <dbReference type="SAM" id="Phobius"/>
    </source>
</evidence>
<feature type="transmembrane region" description="Helical" evidence="1">
    <location>
        <begin position="45"/>
        <end position="68"/>
    </location>
</feature>
<gene>
    <name evidence="2" type="ORF">BIV57_18680</name>
</gene>
<evidence type="ECO:0000313" key="2">
    <source>
        <dbReference type="EMBL" id="OIV36014.1"/>
    </source>
</evidence>
<keyword evidence="1" id="KW-0812">Transmembrane</keyword>
<sequence>MNVDWNALGIVAGVGIASTVVLVALFCVGIAAWGRREAGSGGAAALTGAVSCFALCAAGVLYGLYLIVPQLHG</sequence>